<proteinExistence type="predicted"/>
<evidence type="ECO:0000256" key="4">
    <source>
        <dbReference type="PROSITE-ProRule" id="PRU00125"/>
    </source>
</evidence>
<dbReference type="GO" id="GO:0046872">
    <property type="term" value="F:metal ion binding"/>
    <property type="evidence" value="ECO:0007669"/>
    <property type="project" value="UniProtKB-KW"/>
</dbReference>
<keyword evidence="8" id="KW-1185">Reference proteome</keyword>
<keyword evidence="2 4" id="KW-0862">Zinc</keyword>
<dbReference type="Proteomes" id="UP000198372">
    <property type="component" value="Unassembled WGS sequence"/>
</dbReference>
<dbReference type="STRING" id="269621.A0A238FL48"/>
<dbReference type="InterPro" id="IPR001781">
    <property type="entry name" value="Znf_LIM"/>
</dbReference>
<dbReference type="GO" id="GO:0031941">
    <property type="term" value="C:filamentous actin"/>
    <property type="evidence" value="ECO:0007669"/>
    <property type="project" value="TreeGrafter"/>
</dbReference>
<dbReference type="GO" id="GO:0030036">
    <property type="term" value="P:actin cytoskeleton organization"/>
    <property type="evidence" value="ECO:0007669"/>
    <property type="project" value="TreeGrafter"/>
</dbReference>
<evidence type="ECO:0000256" key="2">
    <source>
        <dbReference type="ARBA" id="ARBA00022833"/>
    </source>
</evidence>
<dbReference type="GO" id="GO:0001725">
    <property type="term" value="C:stress fiber"/>
    <property type="evidence" value="ECO:0007669"/>
    <property type="project" value="TreeGrafter"/>
</dbReference>
<feature type="domain" description="LIM zinc-binding" evidence="6">
    <location>
        <begin position="397"/>
        <end position="473"/>
    </location>
</feature>
<dbReference type="PROSITE" id="PS50023">
    <property type="entry name" value="LIM_DOMAIN_2"/>
    <property type="match status" value="2"/>
</dbReference>
<evidence type="ECO:0000259" key="6">
    <source>
        <dbReference type="PROSITE" id="PS50023"/>
    </source>
</evidence>
<dbReference type="EMBL" id="FMSP01000008">
    <property type="protein sequence ID" value="SCV71796.1"/>
    <property type="molecule type" value="Genomic_DNA"/>
</dbReference>
<gene>
    <name evidence="7" type="ORF">BQ2448_4490</name>
</gene>
<dbReference type="PANTHER" id="PTHR24214:SF38">
    <property type="entry name" value="PDZ AND LIM DOMAIN PROTEIN ZASP-RELATED"/>
    <property type="match status" value="1"/>
</dbReference>
<evidence type="ECO:0000256" key="5">
    <source>
        <dbReference type="SAM" id="MobiDB-lite"/>
    </source>
</evidence>
<feature type="region of interest" description="Disordered" evidence="5">
    <location>
        <begin position="83"/>
        <end position="140"/>
    </location>
</feature>
<dbReference type="GO" id="GO:0003779">
    <property type="term" value="F:actin binding"/>
    <property type="evidence" value="ECO:0007669"/>
    <property type="project" value="TreeGrafter"/>
</dbReference>
<protein>
    <submittedName>
        <fullName evidence="7">BQ2448_4490 protein</fullName>
    </submittedName>
</protein>
<dbReference type="Gene3D" id="2.10.110.10">
    <property type="entry name" value="Cysteine Rich Protein"/>
    <property type="match status" value="3"/>
</dbReference>
<evidence type="ECO:0000313" key="8">
    <source>
        <dbReference type="Proteomes" id="UP000198372"/>
    </source>
</evidence>
<dbReference type="CDD" id="cd08368">
    <property type="entry name" value="LIM"/>
    <property type="match status" value="2"/>
</dbReference>
<dbReference type="InterPro" id="IPR050604">
    <property type="entry name" value="PDZ-LIM_domain"/>
</dbReference>
<evidence type="ECO:0000256" key="3">
    <source>
        <dbReference type="ARBA" id="ARBA00023038"/>
    </source>
</evidence>
<dbReference type="Pfam" id="PF00412">
    <property type="entry name" value="LIM"/>
    <property type="match status" value="2"/>
</dbReference>
<dbReference type="AlphaFoldDB" id="A0A238FL48"/>
<dbReference type="PANTHER" id="PTHR24214">
    <property type="entry name" value="PDZ AND LIM DOMAIN PROTEIN ZASP"/>
    <property type="match status" value="1"/>
</dbReference>
<dbReference type="SMART" id="SM00132">
    <property type="entry name" value="LIM"/>
    <property type="match status" value="3"/>
</dbReference>
<sequence>MHTQSSPLVSDDGHPAALPPVDQTQHSSQTYVSTANATAAHHAQLVAHYWHFAQQGIVAPVIEGDYYQCRARAEALEWAQRHGIPLSHPEDSPTATTSRGGAASQSPLAAHQMPTNTTAPWPGKGPRSGRPLPTPKQNSSLTQSVFVPQASDLPPSPLKSFAPSVVLAEGSGSASTPSPAPSIIFSASGAPPAEPDHTDTVPSFTMTVLNDDESPKGPAVTLATTFHSKRSISPPPPLHPRFDPSHPSHYLYHPSSSAPALFGNDNVTCHGCNETILGRKLLAMGKEWHPECFACSFEGCGQRLEHVEFDGRDERVYCILHFEELFADVCYHCKTPITIDQIITIDDARLQPPTRRTYHALHLFCSSCGDPFIEPKLLLPGRDEATPDPYTIHEGFVYCEKCDLRLWKPKCASAKCGHSGIANEWIEIGDQKWHEQCFCCKVCDKPLAGSYMVPEGGQNEMLCLACFDDQVISTS</sequence>
<keyword evidence="3 4" id="KW-0440">LIM domain</keyword>
<reference evidence="8" key="1">
    <citation type="submission" date="2016-09" db="EMBL/GenBank/DDBJ databases">
        <authorList>
            <person name="Jeantristanb JTB J.-T."/>
            <person name="Ricardo R."/>
        </authorList>
    </citation>
    <scope>NUCLEOTIDE SEQUENCE [LARGE SCALE GENOMIC DNA]</scope>
</reference>
<feature type="compositionally biased region" description="Polar residues" evidence="5">
    <location>
        <begin position="93"/>
        <end position="119"/>
    </location>
</feature>
<feature type="domain" description="LIM zinc-binding" evidence="6">
    <location>
        <begin position="267"/>
        <end position="328"/>
    </location>
</feature>
<dbReference type="GO" id="GO:0030695">
    <property type="term" value="F:GTPase regulator activity"/>
    <property type="evidence" value="ECO:0007669"/>
    <property type="project" value="UniProtKB-ARBA"/>
</dbReference>
<dbReference type="OrthoDB" id="15567at2759"/>
<dbReference type="SUPFAM" id="SSF57716">
    <property type="entry name" value="Glucocorticoid receptor-like (DNA-binding domain)"/>
    <property type="match status" value="3"/>
</dbReference>
<dbReference type="GO" id="GO:0051371">
    <property type="term" value="F:muscle alpha-actinin binding"/>
    <property type="evidence" value="ECO:0007669"/>
    <property type="project" value="TreeGrafter"/>
</dbReference>
<organism evidence="7 8">
    <name type="scientific">Microbotryum intermedium</name>
    <dbReference type="NCBI Taxonomy" id="269621"/>
    <lineage>
        <taxon>Eukaryota</taxon>
        <taxon>Fungi</taxon>
        <taxon>Dikarya</taxon>
        <taxon>Basidiomycota</taxon>
        <taxon>Pucciniomycotina</taxon>
        <taxon>Microbotryomycetes</taxon>
        <taxon>Microbotryales</taxon>
        <taxon>Microbotryaceae</taxon>
        <taxon>Microbotryum</taxon>
    </lineage>
</organism>
<feature type="region of interest" description="Disordered" evidence="5">
    <location>
        <begin position="1"/>
        <end position="30"/>
    </location>
</feature>
<evidence type="ECO:0000256" key="1">
    <source>
        <dbReference type="ARBA" id="ARBA00022723"/>
    </source>
</evidence>
<evidence type="ECO:0000313" key="7">
    <source>
        <dbReference type="EMBL" id="SCV71796.1"/>
    </source>
</evidence>
<keyword evidence="1 4" id="KW-0479">Metal-binding</keyword>
<name>A0A238FL48_9BASI</name>
<accession>A0A238FL48</accession>